<keyword evidence="2" id="KW-1185">Reference proteome</keyword>
<dbReference type="EMBL" id="JABFAF010000004">
    <property type="protein sequence ID" value="MBA0853970.1"/>
    <property type="molecule type" value="Genomic_DNA"/>
</dbReference>
<organism evidence="1 2">
    <name type="scientific">Gossypium schwendimanii</name>
    <name type="common">Cotton</name>
    <dbReference type="NCBI Taxonomy" id="34291"/>
    <lineage>
        <taxon>Eukaryota</taxon>
        <taxon>Viridiplantae</taxon>
        <taxon>Streptophyta</taxon>
        <taxon>Embryophyta</taxon>
        <taxon>Tracheophyta</taxon>
        <taxon>Spermatophyta</taxon>
        <taxon>Magnoliopsida</taxon>
        <taxon>eudicotyledons</taxon>
        <taxon>Gunneridae</taxon>
        <taxon>Pentapetalae</taxon>
        <taxon>rosids</taxon>
        <taxon>malvids</taxon>
        <taxon>Malvales</taxon>
        <taxon>Malvaceae</taxon>
        <taxon>Malvoideae</taxon>
        <taxon>Gossypium</taxon>
    </lineage>
</organism>
<evidence type="ECO:0000313" key="1">
    <source>
        <dbReference type="EMBL" id="MBA0853970.1"/>
    </source>
</evidence>
<sequence length="186" mass="22071">MKRFAANPTTTPEYDWWWGKRINDNVLLLSQKSTHPIEKHLHVIPFELEIVKQDSKKKSLELWKRIEKALLESRDEKVGLRAWVTELERSLHQHHSRNSMIELKASLSKIEELKRKKSSRLHCKIVNFEDRDHITSEALTQIHEVADHLQTLAVHAYMLSLKYESESDRGREFAWFLRKVKALSIR</sequence>
<evidence type="ECO:0000313" key="2">
    <source>
        <dbReference type="Proteomes" id="UP000593576"/>
    </source>
</evidence>
<accession>A0A7J9L5I2</accession>
<proteinExistence type="predicted"/>
<comment type="caution">
    <text evidence="1">The sequence shown here is derived from an EMBL/GenBank/DDBJ whole genome shotgun (WGS) entry which is preliminary data.</text>
</comment>
<gene>
    <name evidence="1" type="ORF">Goshw_024525</name>
</gene>
<dbReference type="OrthoDB" id="1001109at2759"/>
<dbReference type="Proteomes" id="UP000593576">
    <property type="component" value="Unassembled WGS sequence"/>
</dbReference>
<feature type="non-terminal residue" evidence="1">
    <location>
        <position position="1"/>
    </location>
</feature>
<dbReference type="PANTHER" id="PTHR48200">
    <property type="entry name" value="PROTEIN, PUTATIVE-RELATED"/>
    <property type="match status" value="1"/>
</dbReference>
<dbReference type="AlphaFoldDB" id="A0A7J9L5I2"/>
<protein>
    <submittedName>
        <fullName evidence="1">Uncharacterized protein</fullName>
    </submittedName>
</protein>
<name>A0A7J9L5I2_GOSSC</name>
<reference evidence="1 2" key="1">
    <citation type="journal article" date="2019" name="Genome Biol. Evol.">
        <title>Insights into the evolution of the New World diploid cottons (Gossypium, subgenus Houzingenia) based on genome sequencing.</title>
        <authorList>
            <person name="Grover C.E."/>
            <person name="Arick M.A. 2nd"/>
            <person name="Thrash A."/>
            <person name="Conover J.L."/>
            <person name="Sanders W.S."/>
            <person name="Peterson D.G."/>
            <person name="Frelichowski J.E."/>
            <person name="Scheffler J.A."/>
            <person name="Scheffler B.E."/>
            <person name="Wendel J.F."/>
        </authorList>
    </citation>
    <scope>NUCLEOTIDE SEQUENCE [LARGE SCALE GENOMIC DNA]</scope>
    <source>
        <strain evidence="1">1</strain>
        <tissue evidence="1">Leaf</tissue>
    </source>
</reference>
<dbReference type="PANTHER" id="PTHR48200:SF1">
    <property type="entry name" value="AMINOTRANSFERASE-LIKE PLANT MOBILE DOMAIN-CONTAINING PROTEIN"/>
    <property type="match status" value="1"/>
</dbReference>